<sequence>MRPRPWPRGSSTGWAGDHARRPDARGSLRPQAALLGAIFLLVMDGVVRSVPTTEVPLGVLTALVGAPTCARKNCGAARGRSPAPQPPWPVGCCRSPLDTDAGSVPVSGRGRVSGCRRTARWPRVAPPSRRTAG</sequence>
<dbReference type="RefSeq" id="WP_169397756.1">
    <property type="nucleotide sequence ID" value="NZ_BAAAJH010000001.1"/>
</dbReference>
<evidence type="ECO:0000256" key="3">
    <source>
        <dbReference type="ARBA" id="ARBA00022448"/>
    </source>
</evidence>
<feature type="region of interest" description="Disordered" evidence="8">
    <location>
        <begin position="1"/>
        <end position="25"/>
    </location>
</feature>
<dbReference type="InterPro" id="IPR037294">
    <property type="entry name" value="ABC_BtuC-like"/>
</dbReference>
<dbReference type="SUPFAM" id="SSF81345">
    <property type="entry name" value="ABC transporter involved in vitamin B12 uptake, BtuC"/>
    <property type="match status" value="1"/>
</dbReference>
<keyword evidence="3" id="KW-0813">Transport</keyword>
<keyword evidence="7" id="KW-0472">Membrane</keyword>
<keyword evidence="6" id="KW-1133">Transmembrane helix</keyword>
<evidence type="ECO:0000256" key="2">
    <source>
        <dbReference type="ARBA" id="ARBA00007935"/>
    </source>
</evidence>
<evidence type="ECO:0000256" key="8">
    <source>
        <dbReference type="SAM" id="MobiDB-lite"/>
    </source>
</evidence>
<evidence type="ECO:0000256" key="6">
    <source>
        <dbReference type="ARBA" id="ARBA00022989"/>
    </source>
</evidence>
<keyword evidence="10" id="KW-1185">Reference proteome</keyword>
<evidence type="ECO:0000256" key="1">
    <source>
        <dbReference type="ARBA" id="ARBA00004651"/>
    </source>
</evidence>
<feature type="region of interest" description="Disordered" evidence="8">
    <location>
        <begin position="100"/>
        <end position="133"/>
    </location>
</feature>
<organism evidence="9 10">
    <name type="scientific">Pseudonocardia xinjiangensis</name>
    <dbReference type="NCBI Taxonomy" id="75289"/>
    <lineage>
        <taxon>Bacteria</taxon>
        <taxon>Bacillati</taxon>
        <taxon>Actinomycetota</taxon>
        <taxon>Actinomycetes</taxon>
        <taxon>Pseudonocardiales</taxon>
        <taxon>Pseudonocardiaceae</taxon>
        <taxon>Pseudonocardia</taxon>
    </lineage>
</organism>
<keyword evidence="4" id="KW-1003">Cell membrane</keyword>
<comment type="caution">
    <text evidence="9">The sequence shown here is derived from an EMBL/GenBank/DDBJ whole genome shotgun (WGS) entry which is preliminary data.</text>
</comment>
<reference evidence="9 10" key="1">
    <citation type="submission" date="2020-04" db="EMBL/GenBank/DDBJ databases">
        <authorList>
            <person name="Klaysubun C."/>
            <person name="Duangmal K."/>
            <person name="Lipun K."/>
        </authorList>
    </citation>
    <scope>NUCLEOTIDE SEQUENCE [LARGE SCALE GENOMIC DNA]</scope>
    <source>
        <strain evidence="9 10">JCM 11839</strain>
    </source>
</reference>
<dbReference type="EMBL" id="JAAXKY010000075">
    <property type="protein sequence ID" value="NMH79668.1"/>
    <property type="molecule type" value="Genomic_DNA"/>
</dbReference>
<comment type="subcellular location">
    <subcellularLocation>
        <location evidence="1">Cell membrane</location>
        <topology evidence="1">Multi-pass membrane protein</topology>
    </subcellularLocation>
</comment>
<comment type="similarity">
    <text evidence="2">Belongs to the binding-protein-dependent transport system permease family. FecCD subfamily.</text>
</comment>
<protein>
    <submittedName>
        <fullName evidence="9">Iron chelate uptake ABC transporter family permease subunit</fullName>
    </submittedName>
</protein>
<name>A0ABX1RH05_9PSEU</name>
<proteinExistence type="inferred from homology"/>
<gene>
    <name evidence="9" type="ORF">HF577_21560</name>
</gene>
<evidence type="ECO:0000313" key="10">
    <source>
        <dbReference type="Proteomes" id="UP001296706"/>
    </source>
</evidence>
<evidence type="ECO:0000256" key="4">
    <source>
        <dbReference type="ARBA" id="ARBA00022475"/>
    </source>
</evidence>
<evidence type="ECO:0000256" key="7">
    <source>
        <dbReference type="ARBA" id="ARBA00023136"/>
    </source>
</evidence>
<dbReference type="Pfam" id="PF01032">
    <property type="entry name" value="FecCD"/>
    <property type="match status" value="1"/>
</dbReference>
<accession>A0ABX1RH05</accession>
<evidence type="ECO:0000313" key="9">
    <source>
        <dbReference type="EMBL" id="NMH79668.1"/>
    </source>
</evidence>
<dbReference type="InterPro" id="IPR000522">
    <property type="entry name" value="ABC_transptr_permease_BtuC"/>
</dbReference>
<feature type="compositionally biased region" description="Low complexity" evidence="8">
    <location>
        <begin position="102"/>
        <end position="116"/>
    </location>
</feature>
<keyword evidence="5" id="KW-0812">Transmembrane</keyword>
<dbReference type="Gene3D" id="1.10.3470.10">
    <property type="entry name" value="ABC transporter involved in vitamin B12 uptake, BtuC"/>
    <property type="match status" value="1"/>
</dbReference>
<evidence type="ECO:0000256" key="5">
    <source>
        <dbReference type="ARBA" id="ARBA00022692"/>
    </source>
</evidence>
<dbReference type="Proteomes" id="UP001296706">
    <property type="component" value="Unassembled WGS sequence"/>
</dbReference>